<dbReference type="EMBL" id="JASBWV010000009">
    <property type="protein sequence ID" value="KAJ9124716.1"/>
    <property type="molecule type" value="Genomic_DNA"/>
</dbReference>
<sequence>MIEPVTIAIAVAGLTISVVNTGVGVSKLVTDDRRWTLLSAPAKTERRSSRCDTSTAEQHLYPSPQLTVRSAPSARLSGSVGDLNSPNLETQNILFGNDLSRTNWLSLLRSDPHVTIPDFNTANFAEFRRVVYGEIPGPSGARLSIDMLKGYRTSMHCSAYNLAFALNFVWKTINPPGPQRRFGTQSVSLSGGNIIEADGTYGLKLEFLPYWNLIVSTSSKWEVGNDNKSMIARSFWGSTTLCMGKNNDLMIKFELPVNAEIDADLLGPSQLVHFDKPIMCTRNPETPPSHLTLMIFSAAELEYEVYHTTFNSNAGLTNTIMRLGERLLEEEHMKKVDRWKSVRDVGTDWGGMACGDLARLIVRVGRDDLILKKLTEVVLAADMSKDYSKLKCEFETIKSLNNWISSPDHFDKVAAWQWLVNAVPRLAKLRRLPKNSEDLGPWNRGMAIFV</sequence>
<gene>
    <name evidence="1" type="ORF">QFC24_003083</name>
</gene>
<keyword evidence="2" id="KW-1185">Reference proteome</keyword>
<accession>A0ACC2XM69</accession>
<evidence type="ECO:0000313" key="1">
    <source>
        <dbReference type="EMBL" id="KAJ9124716.1"/>
    </source>
</evidence>
<evidence type="ECO:0000313" key="2">
    <source>
        <dbReference type="Proteomes" id="UP001234202"/>
    </source>
</evidence>
<organism evidence="1 2">
    <name type="scientific">Naganishia onofrii</name>
    <dbReference type="NCBI Taxonomy" id="1851511"/>
    <lineage>
        <taxon>Eukaryota</taxon>
        <taxon>Fungi</taxon>
        <taxon>Dikarya</taxon>
        <taxon>Basidiomycota</taxon>
        <taxon>Agaricomycotina</taxon>
        <taxon>Tremellomycetes</taxon>
        <taxon>Filobasidiales</taxon>
        <taxon>Filobasidiaceae</taxon>
        <taxon>Naganishia</taxon>
    </lineage>
</organism>
<name>A0ACC2XM69_9TREE</name>
<comment type="caution">
    <text evidence="1">The sequence shown here is derived from an EMBL/GenBank/DDBJ whole genome shotgun (WGS) entry which is preliminary data.</text>
</comment>
<dbReference type="Proteomes" id="UP001234202">
    <property type="component" value="Unassembled WGS sequence"/>
</dbReference>
<protein>
    <submittedName>
        <fullName evidence="1">Uncharacterized protein</fullName>
    </submittedName>
</protein>
<proteinExistence type="predicted"/>
<reference evidence="1" key="1">
    <citation type="submission" date="2023-04" db="EMBL/GenBank/DDBJ databases">
        <title>Draft Genome sequencing of Naganishia species isolated from polar environments using Oxford Nanopore Technology.</title>
        <authorList>
            <person name="Leo P."/>
            <person name="Venkateswaran K."/>
        </authorList>
    </citation>
    <scope>NUCLEOTIDE SEQUENCE</scope>
    <source>
        <strain evidence="1">DBVPG 5303</strain>
    </source>
</reference>